<dbReference type="HOGENOM" id="CLU_103620_0_0_2"/>
<reference evidence="2 6" key="2">
    <citation type="journal article" date="2012" name="J. Bacteriol.">
        <title>Complete genome sequence of the metabolically versatile halophilic archaeon Haloferax mediterranei, a poly(3-hydroxybutyrate-co-3-hydroxyvalerate) producer.</title>
        <authorList>
            <person name="Han J."/>
            <person name="Zhang F."/>
            <person name="Hou J."/>
            <person name="Liu X."/>
            <person name="Li M."/>
            <person name="Liu H."/>
            <person name="Cai L."/>
            <person name="Zhang B."/>
            <person name="Chen Y."/>
            <person name="Zhou J."/>
            <person name="Hu S."/>
            <person name="Xiang H."/>
        </authorList>
    </citation>
    <scope>NUCLEOTIDE SEQUENCE [LARGE SCALE GENOMIC DNA]</scope>
    <source>
        <strain evidence="6">ATCC 33500 / DSM 1411 / JCM 8866 / NBRC 14739 / NCIMB 2177 / R-4</strain>
        <strain evidence="2">CGMCC 1.2087</strain>
    </source>
</reference>
<reference evidence="2" key="5">
    <citation type="submission" date="2014-05" db="EMBL/GenBank/DDBJ databases">
        <authorList>
            <person name="Wang L."/>
            <person name="Yang H."/>
            <person name="Xiang H."/>
        </authorList>
    </citation>
    <scope>NUCLEOTIDE SEQUENCE</scope>
    <source>
        <strain evidence="2">CGMCC 1.2087</strain>
    </source>
</reference>
<evidence type="ECO:0000256" key="1">
    <source>
        <dbReference type="SAM" id="MobiDB-lite"/>
    </source>
</evidence>
<dbReference type="PATRIC" id="fig|523841.21.peg.2157"/>
<dbReference type="eggNOG" id="arCOG07780">
    <property type="taxonomic scope" value="Archaea"/>
</dbReference>
<dbReference type="EMBL" id="CP001868">
    <property type="protein sequence ID" value="AFK20643.1"/>
    <property type="molecule type" value="Genomic_DNA"/>
</dbReference>
<dbReference type="EMBL" id="AOLO01000007">
    <property type="protein sequence ID" value="EMA03037.1"/>
    <property type="molecule type" value="Genomic_DNA"/>
</dbReference>
<reference evidence="5 9" key="6">
    <citation type="submission" date="2019-04" db="EMBL/GenBank/DDBJ databases">
        <title>Methylomes of two halophilic Archaea, Haloarcula marismortui and Haloferax mediterranei.</title>
        <authorList>
            <person name="DasSarma S."/>
            <person name="DasSarma P."/>
            <person name="DasSarma S."/>
            <person name="Fomenkov A."/>
            <person name="Vincze T."/>
            <person name="Anton B.P."/>
            <person name="Roberts R.J."/>
        </authorList>
    </citation>
    <scope>NUCLEOTIDE SEQUENCE [LARGE SCALE GENOMIC DNA]</scope>
    <source>
        <strain evidence="5">ATCC 33500</strain>
        <strain evidence="9">ATCC 33500 / DSM 1411 / JCM 8866 / NBRC 14739 / NCIMB 2177 / R-4</strain>
    </source>
</reference>
<reference evidence="2" key="1">
    <citation type="journal article" date="2012" name="Appl. Environ. Microbiol.">
        <title>Identification of the haloarchaeal phasin (PhaP) that functions in polyhydroxyalkanoate accumulation and granule formation in Haloferax mediterranei.</title>
        <authorList>
            <person name="Cai S."/>
            <person name="Cai L."/>
            <person name="Liu H."/>
            <person name="Liu X."/>
            <person name="Han J."/>
            <person name="Zhou J."/>
            <person name="Xiang H."/>
        </authorList>
    </citation>
    <scope>NUCLEOTIDE SEQUENCE</scope>
    <source>
        <strain evidence="2">CGMCC 1.2087</strain>
    </source>
</reference>
<dbReference type="Proteomes" id="UP000027075">
    <property type="component" value="Chromosome"/>
</dbReference>
<dbReference type="KEGG" id="hme:HFX_2979"/>
<dbReference type="Proteomes" id="UP000011603">
    <property type="component" value="Unassembled WGS sequence"/>
</dbReference>
<dbReference type="EMBL" id="CP007551">
    <property type="protein sequence ID" value="AHZ22872.1"/>
    <property type="molecule type" value="Genomic_DNA"/>
</dbReference>
<evidence type="ECO:0000313" key="8">
    <source>
        <dbReference type="Proteomes" id="UP000027075"/>
    </source>
</evidence>
<dbReference type="Proteomes" id="UP000299011">
    <property type="component" value="Chromosome"/>
</dbReference>
<dbReference type="RefSeq" id="WP_004058950.1">
    <property type="nucleotide sequence ID" value="NC_017941.2"/>
</dbReference>
<evidence type="ECO:0000313" key="2">
    <source>
        <dbReference type="EMBL" id="AFK20643.1"/>
    </source>
</evidence>
<evidence type="ECO:0000313" key="4">
    <source>
        <dbReference type="EMBL" id="EMA03037.1"/>
    </source>
</evidence>
<evidence type="ECO:0000313" key="7">
    <source>
        <dbReference type="Proteomes" id="UP000011603"/>
    </source>
</evidence>
<evidence type="ECO:0000313" key="6">
    <source>
        <dbReference type="Proteomes" id="UP000006469"/>
    </source>
</evidence>
<evidence type="ECO:0000313" key="5">
    <source>
        <dbReference type="EMBL" id="QCQ74260.1"/>
    </source>
</evidence>
<dbReference type="AlphaFoldDB" id="I3R8T3"/>
<evidence type="ECO:0000313" key="9">
    <source>
        <dbReference type="Proteomes" id="UP000299011"/>
    </source>
</evidence>
<accession>I3R8T3</accession>
<dbReference type="EMBL" id="CP039139">
    <property type="protein sequence ID" value="QCQ74260.1"/>
    <property type="molecule type" value="Genomic_DNA"/>
</dbReference>
<gene>
    <name evidence="2" type="ordered locus">HFX_2979</name>
    <name evidence="3" type="ORF">BM92_09575</name>
    <name evidence="4" type="ORF">C439_10650</name>
    <name evidence="5" type="ORF">E6P09_02830</name>
</gene>
<dbReference type="PaxDb" id="523841-HFX_2979"/>
<keyword evidence="7" id="KW-1185">Reference proteome</keyword>
<dbReference type="GeneID" id="40155317"/>
<proteinExistence type="predicted"/>
<reference evidence="3 8" key="4">
    <citation type="submission" date="2014-04" db="EMBL/GenBank/DDBJ databases">
        <title>Transcriptional profiles of Haloferax mediterranei on the basis of nitrogen availability.</title>
        <authorList>
            <person name="Bautista V."/>
        </authorList>
    </citation>
    <scope>NUCLEOTIDE SEQUENCE [LARGE SCALE GENOMIC DNA]</scope>
    <source>
        <strain evidence="3">ATCC 33500</strain>
        <strain evidence="8">ATCC 33500 / DSM 1411 / JCM 8866 / NBRC 14739 / NCIMB 2177 / R-4</strain>
    </source>
</reference>
<feature type="compositionally biased region" description="Basic and acidic residues" evidence="1">
    <location>
        <begin position="116"/>
        <end position="140"/>
    </location>
</feature>
<protein>
    <submittedName>
        <fullName evidence="2">Uncharacterized protein</fullName>
    </submittedName>
</protein>
<feature type="compositionally biased region" description="Acidic residues" evidence="1">
    <location>
        <begin position="105"/>
        <end position="115"/>
    </location>
</feature>
<feature type="compositionally biased region" description="Basic and acidic residues" evidence="1">
    <location>
        <begin position="165"/>
        <end position="181"/>
    </location>
</feature>
<sequence>MRELRTCDFCGTDAAGVFEVLPPELTPADDQRRVILCEHCQETLTDVISPLLARLGVDADVDVPDDAPAETGASTTPTSAGSGSVNDATSVDVEPVDPAPTPAESTDDTSSDPLDDSVHTGKTESKVEERGRIGEGKQAEDGGEETESETTTEPEPQADSAETDAEGKETGDDDMRPEPPKFRKVIRILQNREFPVERAEIEELASGAYDLDDDEVADIFDYAVERGVLVDDGGMLRRP</sequence>
<name>I3R8T3_HALMT</name>
<reference evidence="4 7" key="3">
    <citation type="journal article" date="2014" name="PLoS Genet.">
        <title>Phylogenetically driven sequencing of extremely halophilic archaea reveals strategies for static and dynamic osmo-response.</title>
        <authorList>
            <person name="Becker E.A."/>
            <person name="Seitzer P.M."/>
            <person name="Tritt A."/>
            <person name="Larsen D."/>
            <person name="Krusor M."/>
            <person name="Yao A.I."/>
            <person name="Wu D."/>
            <person name="Madern D."/>
            <person name="Eisen J.A."/>
            <person name="Darling A.E."/>
            <person name="Facciotti M.T."/>
        </authorList>
    </citation>
    <scope>NUCLEOTIDE SEQUENCE [LARGE SCALE GENOMIC DNA]</scope>
    <source>
        <strain evidence="4">ATCC 33500</strain>
        <strain evidence="7">ATCC 33500 / DSM 1411 / JCM 8866 / NBRC 14739 / NCIMB 2177 / R-4</strain>
    </source>
</reference>
<evidence type="ECO:0000313" key="3">
    <source>
        <dbReference type="EMBL" id="AHZ22872.1"/>
    </source>
</evidence>
<feature type="region of interest" description="Disordered" evidence="1">
    <location>
        <begin position="63"/>
        <end position="181"/>
    </location>
</feature>
<organism evidence="2 6">
    <name type="scientific">Haloferax mediterranei (strain ATCC 33500 / DSM 1411 / JCM 8866 / NBRC 14739 / NCIMB 2177 / R-4)</name>
    <name type="common">Halobacterium mediterranei</name>
    <dbReference type="NCBI Taxonomy" id="523841"/>
    <lineage>
        <taxon>Archaea</taxon>
        <taxon>Methanobacteriati</taxon>
        <taxon>Methanobacteriota</taxon>
        <taxon>Stenosarchaea group</taxon>
        <taxon>Halobacteria</taxon>
        <taxon>Halobacteriales</taxon>
        <taxon>Haloferacaceae</taxon>
        <taxon>Haloferax</taxon>
    </lineage>
</organism>
<dbReference type="Proteomes" id="UP000006469">
    <property type="component" value="Chromosome"/>
</dbReference>
<dbReference type="OrthoDB" id="204261at2157"/>
<feature type="compositionally biased region" description="Acidic residues" evidence="1">
    <location>
        <begin position="141"/>
        <end position="152"/>
    </location>
</feature>
<feature type="compositionally biased region" description="Low complexity" evidence="1">
    <location>
        <begin position="69"/>
        <end position="84"/>
    </location>
</feature>